<evidence type="ECO:0000256" key="7">
    <source>
        <dbReference type="PIRSR" id="PIRSR000524-1"/>
    </source>
</evidence>
<dbReference type="STRING" id="1838280.A6M21_03975"/>
<dbReference type="GO" id="GO:0008453">
    <property type="term" value="F:alanine-glyoxylate transaminase activity"/>
    <property type="evidence" value="ECO:0007669"/>
    <property type="project" value="TreeGrafter"/>
</dbReference>
<feature type="binding site" evidence="7">
    <location>
        <position position="335"/>
    </location>
    <ligand>
        <name>substrate</name>
    </ligand>
</feature>
<comment type="caution">
    <text evidence="12">The sequence shown here is derived from an EMBL/GenBank/DDBJ whole genome shotgun (WGS) entry which is preliminary data.</text>
</comment>
<dbReference type="FunFam" id="3.90.1150.10:FF:000031">
    <property type="entry name" value="Serine--glyoxylate aminotransferase"/>
    <property type="match status" value="1"/>
</dbReference>
<comment type="subunit">
    <text evidence="3">Heterodimer of a large and a small subunit.</text>
</comment>
<comment type="similarity">
    <text evidence="2 9">Belongs to the class-V pyridoxal-phosphate-dependent aminotransferase family.</text>
</comment>
<evidence type="ECO:0000256" key="10">
    <source>
        <dbReference type="RuleBase" id="RU004504"/>
    </source>
</evidence>
<evidence type="ECO:0000256" key="8">
    <source>
        <dbReference type="PIRSR" id="PIRSR000524-50"/>
    </source>
</evidence>
<dbReference type="InterPro" id="IPR020578">
    <property type="entry name" value="Aminotrans_V_PyrdxlP_BS"/>
</dbReference>
<evidence type="ECO:0000259" key="11">
    <source>
        <dbReference type="Pfam" id="PF00266"/>
    </source>
</evidence>
<evidence type="ECO:0000256" key="3">
    <source>
        <dbReference type="ARBA" id="ARBA00011771"/>
    </source>
</evidence>
<evidence type="ECO:0000256" key="6">
    <source>
        <dbReference type="ARBA" id="ARBA00079151"/>
    </source>
</evidence>
<dbReference type="FunFam" id="3.40.640.10:FF:000054">
    <property type="entry name" value="Serine--glyoxylate aminotransferase"/>
    <property type="match status" value="1"/>
</dbReference>
<dbReference type="AlphaFoldDB" id="A0A1B7LI45"/>
<evidence type="ECO:0000256" key="4">
    <source>
        <dbReference type="ARBA" id="ARBA00022898"/>
    </source>
</evidence>
<feature type="domain" description="Aminotransferase class V" evidence="11">
    <location>
        <begin position="6"/>
        <end position="326"/>
    </location>
</feature>
<evidence type="ECO:0000256" key="9">
    <source>
        <dbReference type="RuleBase" id="RU004075"/>
    </source>
</evidence>
<keyword evidence="12" id="KW-0808">Transferase</keyword>
<dbReference type="RefSeq" id="WP_066666393.1">
    <property type="nucleotide sequence ID" value="NZ_LYVF01000040.1"/>
</dbReference>
<comment type="cofactor">
    <cofactor evidence="1 8 10">
        <name>pyridoxal 5'-phosphate</name>
        <dbReference type="ChEBI" id="CHEBI:597326"/>
    </cofactor>
</comment>
<organism evidence="12 13">
    <name type="scientific">Desulfotomaculum copahuensis</name>
    <dbReference type="NCBI Taxonomy" id="1838280"/>
    <lineage>
        <taxon>Bacteria</taxon>
        <taxon>Bacillati</taxon>
        <taxon>Bacillota</taxon>
        <taxon>Clostridia</taxon>
        <taxon>Eubacteriales</taxon>
        <taxon>Desulfotomaculaceae</taxon>
        <taxon>Desulfotomaculum</taxon>
    </lineage>
</organism>
<dbReference type="OrthoDB" id="389074at2"/>
<feature type="modified residue" description="N6-(pyridoxal phosphate)lysine" evidence="8">
    <location>
        <position position="191"/>
    </location>
</feature>
<dbReference type="Gene3D" id="3.40.640.10">
    <property type="entry name" value="Type I PLP-dependent aspartate aminotransferase-like (Major domain)"/>
    <property type="match status" value="1"/>
</dbReference>
<dbReference type="SUPFAM" id="SSF53383">
    <property type="entry name" value="PLP-dependent transferases"/>
    <property type="match status" value="1"/>
</dbReference>
<evidence type="ECO:0000256" key="2">
    <source>
        <dbReference type="ARBA" id="ARBA00009236"/>
    </source>
</evidence>
<reference evidence="12 13" key="1">
    <citation type="submission" date="2016-04" db="EMBL/GenBank/DDBJ databases">
        <authorList>
            <person name="Evans L.H."/>
            <person name="Alamgir A."/>
            <person name="Owens N."/>
            <person name="Weber N.D."/>
            <person name="Virtaneva K."/>
            <person name="Barbian K."/>
            <person name="Babar A."/>
            <person name="Rosenke K."/>
        </authorList>
    </citation>
    <scope>NUCLEOTIDE SEQUENCE [LARGE SCALE GENOMIC DNA]</scope>
    <source>
        <strain evidence="12 13">LMa1</strain>
    </source>
</reference>
<keyword evidence="13" id="KW-1185">Reference proteome</keyword>
<dbReference type="InterPro" id="IPR015422">
    <property type="entry name" value="PyrdxlP-dep_Trfase_small"/>
</dbReference>
<dbReference type="Proteomes" id="UP000078532">
    <property type="component" value="Unassembled WGS sequence"/>
</dbReference>
<dbReference type="PROSITE" id="PS00595">
    <property type="entry name" value="AA_TRANSFER_CLASS_5"/>
    <property type="match status" value="1"/>
</dbReference>
<proteinExistence type="inferred from homology"/>
<protein>
    <recommendedName>
        <fullName evidence="6">Tritium exchange subunit</fullName>
    </recommendedName>
</protein>
<dbReference type="PANTHER" id="PTHR21152:SF40">
    <property type="entry name" value="ALANINE--GLYOXYLATE AMINOTRANSFERASE"/>
    <property type="match status" value="1"/>
</dbReference>
<evidence type="ECO:0000256" key="1">
    <source>
        <dbReference type="ARBA" id="ARBA00001933"/>
    </source>
</evidence>
<dbReference type="GO" id="GO:0019265">
    <property type="term" value="P:glycine biosynthetic process, by transamination of glyoxylate"/>
    <property type="evidence" value="ECO:0007669"/>
    <property type="project" value="TreeGrafter"/>
</dbReference>
<dbReference type="InterPro" id="IPR000192">
    <property type="entry name" value="Aminotrans_V_dom"/>
</dbReference>
<evidence type="ECO:0000256" key="5">
    <source>
        <dbReference type="ARBA" id="ARBA00054899"/>
    </source>
</evidence>
<keyword evidence="4 8" id="KW-0663">Pyridoxal phosphate</keyword>
<sequence length="381" mass="40546">MQDKHYLMIPGPTPVPPAVVAAMSRPMIGHRSEDFAALHRRIEEKIRRVFGTVHEVFILTHSGTGGLETAIANVVSPGDKVLALITGNFGERFAKIARAYGAEVDEINFGWGKNVDLTVVAEKLAGDPGYKAVLATQNETSTGVLNDIAGIGALVAKTPALLLVDGVSGVGGIEIKMDEWHVDILVTASQKAMMLPPGLAMVAVGPKAWPVIEGNSAPRFYFSLPAARKSFEKWNTAYTPNVSLFQGLDAALDMMLAEGLENVYARHILLARAVREAVLALGLRPLAEAGYASPTVTSVYSPEGIGADDIRKVLKEELGVTFAGGQGILKGKIFRIAHMGFADKMDVILAVAALEMALTRVGYPVELGKGVKAAQEVLLGR</sequence>
<accession>A0A1B7LI45</accession>
<comment type="function">
    <text evidence="5">Soluble hydrogenase catalyzes both production and consumption of hydrogen from suitable artificial electron donors or acceptors. This subunit catalyzes the tritium-exchange activity.</text>
</comment>
<dbReference type="PANTHER" id="PTHR21152">
    <property type="entry name" value="AMINOTRANSFERASE CLASS V"/>
    <property type="match status" value="1"/>
</dbReference>
<dbReference type="Gene3D" id="3.90.1150.10">
    <property type="entry name" value="Aspartate Aminotransferase, domain 1"/>
    <property type="match status" value="1"/>
</dbReference>
<dbReference type="InterPro" id="IPR024169">
    <property type="entry name" value="SP_NH2Trfase/AEP_transaminase"/>
</dbReference>
<keyword evidence="12" id="KW-0032">Aminotransferase</keyword>
<name>A0A1B7LI45_9FIRM</name>
<dbReference type="EMBL" id="LYVF01000040">
    <property type="protein sequence ID" value="OAT86089.1"/>
    <property type="molecule type" value="Genomic_DNA"/>
</dbReference>
<dbReference type="GO" id="GO:0004760">
    <property type="term" value="F:L-serine-pyruvate transaminase activity"/>
    <property type="evidence" value="ECO:0007669"/>
    <property type="project" value="TreeGrafter"/>
</dbReference>
<evidence type="ECO:0000313" key="13">
    <source>
        <dbReference type="Proteomes" id="UP000078532"/>
    </source>
</evidence>
<gene>
    <name evidence="12" type="ORF">A6M21_03975</name>
</gene>
<evidence type="ECO:0000313" key="12">
    <source>
        <dbReference type="EMBL" id="OAT86089.1"/>
    </source>
</evidence>
<dbReference type="PIRSF" id="PIRSF000524">
    <property type="entry name" value="SPT"/>
    <property type="match status" value="1"/>
</dbReference>
<dbReference type="InterPro" id="IPR015424">
    <property type="entry name" value="PyrdxlP-dep_Trfase"/>
</dbReference>
<dbReference type="Pfam" id="PF00266">
    <property type="entry name" value="Aminotran_5"/>
    <property type="match status" value="1"/>
</dbReference>
<dbReference type="InterPro" id="IPR015421">
    <property type="entry name" value="PyrdxlP-dep_Trfase_major"/>
</dbReference>